<dbReference type="AlphaFoldDB" id="A0A4Z0C0Y6"/>
<dbReference type="PANTHER" id="PTHR43420:SF3">
    <property type="entry name" value="N-ACETYLTRANSFERASE DOMAIN-CONTAINING PROTEIN"/>
    <property type="match status" value="1"/>
</dbReference>
<evidence type="ECO:0000313" key="4">
    <source>
        <dbReference type="EMBL" id="TFZ04188.1"/>
    </source>
</evidence>
<dbReference type="InterPro" id="IPR013653">
    <property type="entry name" value="GCN5-like_dom"/>
</dbReference>
<evidence type="ECO:0000259" key="3">
    <source>
        <dbReference type="PROSITE" id="PS51186"/>
    </source>
</evidence>
<keyword evidence="1 4" id="KW-0808">Transferase</keyword>
<keyword evidence="5" id="KW-1185">Reference proteome</keyword>
<keyword evidence="2" id="KW-0012">Acyltransferase</keyword>
<feature type="domain" description="N-acetyltransferase" evidence="3">
    <location>
        <begin position="14"/>
        <end position="141"/>
    </location>
</feature>
<comment type="caution">
    <text evidence="4">The sequence shown here is derived from an EMBL/GenBank/DDBJ whole genome shotgun (WGS) entry which is preliminary data.</text>
</comment>
<dbReference type="PROSITE" id="PS51186">
    <property type="entry name" value="GNAT"/>
    <property type="match status" value="1"/>
</dbReference>
<evidence type="ECO:0000256" key="1">
    <source>
        <dbReference type="ARBA" id="ARBA00022679"/>
    </source>
</evidence>
<protein>
    <submittedName>
        <fullName evidence="4">GNAT family N-acetyltransferase</fullName>
    </submittedName>
</protein>
<dbReference type="SUPFAM" id="SSF55729">
    <property type="entry name" value="Acyl-CoA N-acyltransferases (Nat)"/>
    <property type="match status" value="1"/>
</dbReference>
<dbReference type="InterPro" id="IPR016181">
    <property type="entry name" value="Acyl_CoA_acyltransferase"/>
</dbReference>
<dbReference type="PANTHER" id="PTHR43420">
    <property type="entry name" value="ACETYLTRANSFERASE"/>
    <property type="match status" value="1"/>
</dbReference>
<accession>A0A4Z0C0Y6</accession>
<organism evidence="4 5">
    <name type="scientific">Ramlibacter humi</name>
    <dbReference type="NCBI Taxonomy" id="2530451"/>
    <lineage>
        <taxon>Bacteria</taxon>
        <taxon>Pseudomonadati</taxon>
        <taxon>Pseudomonadota</taxon>
        <taxon>Betaproteobacteria</taxon>
        <taxon>Burkholderiales</taxon>
        <taxon>Comamonadaceae</taxon>
        <taxon>Ramlibacter</taxon>
    </lineage>
</organism>
<dbReference type="InterPro" id="IPR050680">
    <property type="entry name" value="YpeA/RimI_acetyltransf"/>
</dbReference>
<dbReference type="EMBL" id="SMLK01000002">
    <property type="protein sequence ID" value="TFZ04188.1"/>
    <property type="molecule type" value="Genomic_DNA"/>
</dbReference>
<dbReference type="OrthoDB" id="9796919at2"/>
<gene>
    <name evidence="4" type="ORF">EZ216_10855</name>
</gene>
<dbReference type="Pfam" id="PF08445">
    <property type="entry name" value="FR47"/>
    <property type="match status" value="1"/>
</dbReference>
<name>A0A4Z0C0Y6_9BURK</name>
<evidence type="ECO:0000256" key="2">
    <source>
        <dbReference type="ARBA" id="ARBA00023315"/>
    </source>
</evidence>
<dbReference type="Gene3D" id="3.40.630.30">
    <property type="match status" value="1"/>
</dbReference>
<dbReference type="CDD" id="cd04301">
    <property type="entry name" value="NAT_SF"/>
    <property type="match status" value="1"/>
</dbReference>
<reference evidence="4 5" key="1">
    <citation type="submission" date="2019-03" db="EMBL/GenBank/DDBJ databases">
        <title>Ramlibacter sp. 18x22-1, whole genome shotgun sequence.</title>
        <authorList>
            <person name="Zhang X."/>
            <person name="Feng G."/>
            <person name="Zhu H."/>
        </authorList>
    </citation>
    <scope>NUCLEOTIDE SEQUENCE [LARGE SCALE GENOMIC DNA]</scope>
    <source>
        <strain evidence="4 5">18x22-1</strain>
    </source>
</reference>
<evidence type="ECO:0000313" key="5">
    <source>
        <dbReference type="Proteomes" id="UP000297839"/>
    </source>
</evidence>
<sequence length="141" mass="14852">MAWAGGAAPAATSPGVVVLGTGHMPAILDLVARTKPGPFGPGNLDLGLYLGRFEEGRLVAMAGERLHTGRWREVSAVCTDPAHQGRGLGGEMVNAIVREQLARGETPFLHVMASNTGAIALYRKLGFEVVRTVPVRVVART</sequence>
<dbReference type="Proteomes" id="UP000297839">
    <property type="component" value="Unassembled WGS sequence"/>
</dbReference>
<dbReference type="InterPro" id="IPR000182">
    <property type="entry name" value="GNAT_dom"/>
</dbReference>
<dbReference type="GO" id="GO:0016747">
    <property type="term" value="F:acyltransferase activity, transferring groups other than amino-acyl groups"/>
    <property type="evidence" value="ECO:0007669"/>
    <property type="project" value="InterPro"/>
</dbReference>
<proteinExistence type="predicted"/>